<comment type="cofactor">
    <cofactor evidence="10">
        <name>[4Fe-4S] cluster</name>
        <dbReference type="ChEBI" id="CHEBI:49883"/>
    </cofactor>
    <text evidence="10">Binds 2 [4Fe-4S] clusters. Binds 1 [4Fe-4S] cluster coordinated with 3 cysteines and an exchangeable S-adenosyl-L-methionine and 1 [4Fe-4S] cluster coordinated with 3 cysteines and the GTP-derived substrate.</text>
</comment>
<comment type="function">
    <text evidence="10">Catalyzes the cyclization of GTP to (8S)-3',8-cyclo-7,8-dihydroguanosine 5'-triphosphate.</text>
</comment>
<keyword evidence="1 10" id="KW-0004">4Fe-4S</keyword>
<feature type="binding site" evidence="10">
    <location>
        <position position="257"/>
    </location>
    <ligand>
        <name>[4Fe-4S] cluster</name>
        <dbReference type="ChEBI" id="CHEBI:49883"/>
        <label>2</label>
        <note>4Fe-4S-substrate</note>
    </ligand>
</feature>
<keyword evidence="13" id="KW-1185">Reference proteome</keyword>
<dbReference type="SFLD" id="SFLDS00029">
    <property type="entry name" value="Radical_SAM"/>
    <property type="match status" value="1"/>
</dbReference>
<reference evidence="12 13" key="1">
    <citation type="submission" date="2018-09" db="EMBL/GenBank/DDBJ databases">
        <authorList>
            <person name="Wang F."/>
        </authorList>
    </citation>
    <scope>NUCLEOTIDE SEQUENCE [LARGE SCALE GENOMIC DNA]</scope>
    <source>
        <strain evidence="12 13">PLHSC7-2</strain>
    </source>
</reference>
<evidence type="ECO:0000256" key="1">
    <source>
        <dbReference type="ARBA" id="ARBA00022485"/>
    </source>
</evidence>
<dbReference type="NCBIfam" id="TIGR02666">
    <property type="entry name" value="moaA"/>
    <property type="match status" value="1"/>
</dbReference>
<dbReference type="InterPro" id="IPR010505">
    <property type="entry name" value="MoaA_twitch"/>
</dbReference>
<comment type="subunit">
    <text evidence="10">Monomer and homodimer.</text>
</comment>
<feature type="binding site" evidence="10">
    <location>
        <position position="69"/>
    </location>
    <ligand>
        <name>S-adenosyl-L-methionine</name>
        <dbReference type="ChEBI" id="CHEBI:59789"/>
    </ligand>
</feature>
<dbReference type="PANTHER" id="PTHR22960">
    <property type="entry name" value="MOLYBDOPTERIN COFACTOR SYNTHESIS PROTEIN A"/>
    <property type="match status" value="1"/>
</dbReference>
<dbReference type="Pfam" id="PF04055">
    <property type="entry name" value="Radical_SAM"/>
    <property type="match status" value="1"/>
</dbReference>
<evidence type="ECO:0000256" key="9">
    <source>
        <dbReference type="ARBA" id="ARBA00023239"/>
    </source>
</evidence>
<evidence type="ECO:0000256" key="5">
    <source>
        <dbReference type="ARBA" id="ARBA00023004"/>
    </source>
</evidence>
<feature type="binding site" evidence="10">
    <location>
        <position position="30"/>
    </location>
    <ligand>
        <name>[4Fe-4S] cluster</name>
        <dbReference type="ChEBI" id="CHEBI:49883"/>
        <label>1</label>
        <note>4Fe-4S-S-AdoMet</note>
    </ligand>
</feature>
<gene>
    <name evidence="10 12" type="primary">moaA</name>
    <name evidence="12" type="ORF">D1Z90_08310</name>
</gene>
<evidence type="ECO:0000313" key="13">
    <source>
        <dbReference type="Proteomes" id="UP000283255"/>
    </source>
</evidence>
<feature type="binding site" evidence="10">
    <location>
        <position position="96"/>
    </location>
    <ligand>
        <name>GTP</name>
        <dbReference type="ChEBI" id="CHEBI:37565"/>
    </ligand>
</feature>
<dbReference type="GO" id="GO:0061798">
    <property type="term" value="F:GTP 3',8'-cyclase activity"/>
    <property type="evidence" value="ECO:0007669"/>
    <property type="project" value="UniProtKB-UniRule"/>
</dbReference>
<feature type="binding site" evidence="10">
    <location>
        <position position="157"/>
    </location>
    <ligand>
        <name>GTP</name>
        <dbReference type="ChEBI" id="CHEBI:37565"/>
    </ligand>
</feature>
<feature type="binding site" evidence="10">
    <location>
        <position position="271"/>
    </location>
    <ligand>
        <name>[4Fe-4S] cluster</name>
        <dbReference type="ChEBI" id="CHEBI:49883"/>
        <label>2</label>
        <note>4Fe-4S-substrate</note>
    </ligand>
</feature>
<dbReference type="PANTHER" id="PTHR22960:SF28">
    <property type="entry name" value="GTP 3',8-CYCLASE"/>
    <property type="match status" value="1"/>
</dbReference>
<dbReference type="GO" id="GO:0051539">
    <property type="term" value="F:4 iron, 4 sulfur cluster binding"/>
    <property type="evidence" value="ECO:0007669"/>
    <property type="project" value="UniProtKB-UniRule"/>
</dbReference>
<dbReference type="SFLD" id="SFLDG01067">
    <property type="entry name" value="SPASM/twitch_domain_containing"/>
    <property type="match status" value="1"/>
</dbReference>
<feature type="binding site" evidence="10">
    <location>
        <position position="191"/>
    </location>
    <ligand>
        <name>S-adenosyl-L-methionine</name>
        <dbReference type="ChEBI" id="CHEBI:59789"/>
    </ligand>
</feature>
<dbReference type="GO" id="GO:1904047">
    <property type="term" value="F:S-adenosyl-L-methionine binding"/>
    <property type="evidence" value="ECO:0007669"/>
    <property type="project" value="UniProtKB-UniRule"/>
</dbReference>
<accession>A0A418YG16</accession>
<evidence type="ECO:0000256" key="3">
    <source>
        <dbReference type="ARBA" id="ARBA00022723"/>
    </source>
</evidence>
<sequence>MPQLIDNYQRKFEYLRLSITDVCNFKCTYCLPNGYKPEGRKQFLTLPEIKQLVSVFAQLGTKKVRITGGEPSLRKDFCDIIAAAKRTQGIEKVATTTNGYRLAKDAHAWRDAGLDAINVSIDSLDPRLFHQITGENLFAKVMAGVETALKLDFQAVKVNTVLMRQLNAHQLGEFLHWIKDLPVQLRFIELMQTHDNHDLFQQQHVAGSTIMKQLLAQGWVEKIRQSTDGPARVFAHPDYAGEVGLIMPYEAHFCDSCNRLRVSSLGRLHLCLFGEQGVDLRDLLQHPEQAAQLQQRVLDELKTKRVSHFLQQGDLGGTVHLASIGG</sequence>
<dbReference type="InterPro" id="IPR013483">
    <property type="entry name" value="MoaA"/>
</dbReference>
<organism evidence="12 13">
    <name type="scientific">Motilimonas pumila</name>
    <dbReference type="NCBI Taxonomy" id="2303987"/>
    <lineage>
        <taxon>Bacteria</taxon>
        <taxon>Pseudomonadati</taxon>
        <taxon>Pseudomonadota</taxon>
        <taxon>Gammaproteobacteria</taxon>
        <taxon>Alteromonadales</taxon>
        <taxon>Alteromonadales genera incertae sedis</taxon>
        <taxon>Motilimonas</taxon>
    </lineage>
</organism>
<evidence type="ECO:0000259" key="11">
    <source>
        <dbReference type="PROSITE" id="PS51918"/>
    </source>
</evidence>
<reference evidence="12 13" key="2">
    <citation type="submission" date="2019-01" db="EMBL/GenBank/DDBJ databases">
        <title>Motilimonas pumilus sp. nov., isolated from the gut of sea cucumber (Apostichopus japonicus).</title>
        <authorList>
            <person name="Wang F.-Q."/>
            <person name="Ren L.-H."/>
            <person name="Lin Y.-W."/>
            <person name="Sun G.-H."/>
            <person name="Du Z.-J."/>
            <person name="Zhao J.-X."/>
            <person name="Liu X.-J."/>
            <person name="Liu L.-J."/>
        </authorList>
    </citation>
    <scope>NUCLEOTIDE SEQUENCE [LARGE SCALE GENOMIC DNA]</scope>
    <source>
        <strain evidence="12 13">PLHSC7-2</strain>
    </source>
</reference>
<dbReference type="OrthoDB" id="9763993at2"/>
<dbReference type="InterPro" id="IPR050105">
    <property type="entry name" value="MoCo_biosynth_MoaA/MoaC"/>
</dbReference>
<dbReference type="PROSITE" id="PS51918">
    <property type="entry name" value="RADICAL_SAM"/>
    <property type="match status" value="1"/>
</dbReference>
<dbReference type="GO" id="GO:0006777">
    <property type="term" value="P:Mo-molybdopterin cofactor biosynthetic process"/>
    <property type="evidence" value="ECO:0007669"/>
    <property type="project" value="UniProtKB-UniRule"/>
</dbReference>
<dbReference type="SFLD" id="SFLDG01386">
    <property type="entry name" value="main_SPASM_domain-containing"/>
    <property type="match status" value="1"/>
</dbReference>
<dbReference type="UniPathway" id="UPA00344"/>
<comment type="similarity">
    <text evidence="10">Belongs to the radical SAM superfamily. MoaA family.</text>
</comment>
<dbReference type="InterPro" id="IPR006638">
    <property type="entry name" value="Elp3/MiaA/NifB-like_rSAM"/>
</dbReference>
<keyword evidence="8 10" id="KW-0501">Molybdenum cofactor biosynthesis</keyword>
<evidence type="ECO:0000256" key="2">
    <source>
        <dbReference type="ARBA" id="ARBA00022691"/>
    </source>
</evidence>
<evidence type="ECO:0000313" key="12">
    <source>
        <dbReference type="EMBL" id="RJG48485.1"/>
    </source>
</evidence>
<dbReference type="InterPro" id="IPR013785">
    <property type="entry name" value="Aldolase_TIM"/>
</dbReference>
<evidence type="ECO:0000256" key="10">
    <source>
        <dbReference type="HAMAP-Rule" id="MF_01225"/>
    </source>
</evidence>
<proteinExistence type="inferred from homology"/>
<evidence type="ECO:0000256" key="4">
    <source>
        <dbReference type="ARBA" id="ARBA00022741"/>
    </source>
</evidence>
<dbReference type="SUPFAM" id="SSF102114">
    <property type="entry name" value="Radical SAM enzymes"/>
    <property type="match status" value="1"/>
</dbReference>
<keyword evidence="6 10" id="KW-0411">Iron-sulfur</keyword>
<dbReference type="CDD" id="cd21117">
    <property type="entry name" value="Twitch_MoaA"/>
    <property type="match status" value="1"/>
</dbReference>
<comment type="pathway">
    <text evidence="10">Cofactor biosynthesis; molybdopterin biosynthesis.</text>
</comment>
<feature type="binding site" evidence="10">
    <location>
        <position position="16"/>
    </location>
    <ligand>
        <name>GTP</name>
        <dbReference type="ChEBI" id="CHEBI:37565"/>
    </ligand>
</feature>
<evidence type="ECO:0000256" key="7">
    <source>
        <dbReference type="ARBA" id="ARBA00023134"/>
    </source>
</evidence>
<feature type="binding site" evidence="10">
    <location>
        <position position="120"/>
    </location>
    <ligand>
        <name>S-adenosyl-L-methionine</name>
        <dbReference type="ChEBI" id="CHEBI:59789"/>
    </ligand>
</feature>
<dbReference type="SFLD" id="SFLDG01383">
    <property type="entry name" value="cyclic_pyranopterin_phosphate"/>
    <property type="match status" value="1"/>
</dbReference>
<keyword evidence="4 10" id="KW-0547">Nucleotide-binding</keyword>
<keyword evidence="5 10" id="KW-0408">Iron</keyword>
<keyword evidence="9 10" id="KW-0456">Lyase</keyword>
<dbReference type="InterPro" id="IPR007197">
    <property type="entry name" value="rSAM"/>
</dbReference>
<keyword evidence="2 10" id="KW-0949">S-adenosyl-L-methionine</keyword>
<feature type="binding site" evidence="10">
    <location>
        <begin position="259"/>
        <end position="261"/>
    </location>
    <ligand>
        <name>GTP</name>
        <dbReference type="ChEBI" id="CHEBI:37565"/>
    </ligand>
</feature>
<evidence type="ECO:0000256" key="6">
    <source>
        <dbReference type="ARBA" id="ARBA00023014"/>
    </source>
</evidence>
<dbReference type="EMBL" id="QZCH01000008">
    <property type="protein sequence ID" value="RJG48485.1"/>
    <property type="molecule type" value="Genomic_DNA"/>
</dbReference>
<dbReference type="EC" id="4.1.99.22" evidence="10"/>
<comment type="catalytic activity">
    <reaction evidence="10">
        <text>GTP + AH2 + S-adenosyl-L-methionine = (8S)-3',8-cyclo-7,8-dihydroguanosine 5'-triphosphate + 5'-deoxyadenosine + L-methionine + A + H(+)</text>
        <dbReference type="Rhea" id="RHEA:49576"/>
        <dbReference type="ChEBI" id="CHEBI:13193"/>
        <dbReference type="ChEBI" id="CHEBI:15378"/>
        <dbReference type="ChEBI" id="CHEBI:17319"/>
        <dbReference type="ChEBI" id="CHEBI:17499"/>
        <dbReference type="ChEBI" id="CHEBI:37565"/>
        <dbReference type="ChEBI" id="CHEBI:57844"/>
        <dbReference type="ChEBI" id="CHEBI:59789"/>
        <dbReference type="ChEBI" id="CHEBI:131766"/>
        <dbReference type="EC" id="4.1.99.22"/>
    </reaction>
</comment>
<dbReference type="Gene3D" id="3.20.20.70">
    <property type="entry name" value="Aldolase class I"/>
    <property type="match status" value="1"/>
</dbReference>
<keyword evidence="7 10" id="KW-0342">GTP-binding</keyword>
<feature type="domain" description="Radical SAM core" evidence="11">
    <location>
        <begin position="7"/>
        <end position="231"/>
    </location>
</feature>
<dbReference type="RefSeq" id="WP_119910295.1">
    <property type="nucleotide sequence ID" value="NZ_QZCH01000008.1"/>
</dbReference>
<feature type="binding site" evidence="10">
    <location>
        <position position="27"/>
    </location>
    <ligand>
        <name>[4Fe-4S] cluster</name>
        <dbReference type="ChEBI" id="CHEBI:49883"/>
        <label>1</label>
        <note>4Fe-4S-S-AdoMet</note>
    </ligand>
</feature>
<comment type="caution">
    <text evidence="12">The sequence shown here is derived from an EMBL/GenBank/DDBJ whole genome shotgun (WGS) entry which is preliminary data.</text>
</comment>
<dbReference type="HAMAP" id="MF_01225_B">
    <property type="entry name" value="MoaA_B"/>
    <property type="match status" value="1"/>
</dbReference>
<feature type="binding site" evidence="10">
    <location>
        <position position="65"/>
    </location>
    <ligand>
        <name>GTP</name>
        <dbReference type="ChEBI" id="CHEBI:37565"/>
    </ligand>
</feature>
<feature type="binding site" evidence="10">
    <location>
        <position position="254"/>
    </location>
    <ligand>
        <name>[4Fe-4S] cluster</name>
        <dbReference type="ChEBI" id="CHEBI:49883"/>
        <label>2</label>
        <note>4Fe-4S-substrate</note>
    </ligand>
</feature>
<dbReference type="Pfam" id="PF06463">
    <property type="entry name" value="Mob_synth_C"/>
    <property type="match status" value="1"/>
</dbReference>
<feature type="binding site" evidence="10">
    <location>
        <position position="29"/>
    </location>
    <ligand>
        <name>S-adenosyl-L-methionine</name>
        <dbReference type="ChEBI" id="CHEBI:59789"/>
    </ligand>
</feature>
<dbReference type="InterPro" id="IPR040064">
    <property type="entry name" value="MoaA-like"/>
</dbReference>
<evidence type="ECO:0000256" key="8">
    <source>
        <dbReference type="ARBA" id="ARBA00023150"/>
    </source>
</evidence>
<protein>
    <recommendedName>
        <fullName evidence="10">GTP 3',8-cyclase</fullName>
        <ecNumber evidence="10">4.1.99.22</ecNumber>
    </recommendedName>
    <alternativeName>
        <fullName evidence="10">Molybdenum cofactor biosynthesis protein A</fullName>
    </alternativeName>
</protein>
<dbReference type="GO" id="GO:0005525">
    <property type="term" value="F:GTP binding"/>
    <property type="evidence" value="ECO:0007669"/>
    <property type="project" value="UniProtKB-UniRule"/>
</dbReference>
<dbReference type="Proteomes" id="UP000283255">
    <property type="component" value="Unassembled WGS sequence"/>
</dbReference>
<dbReference type="FunFam" id="3.20.20.70:FF:000057">
    <property type="entry name" value="GTP 3',8-cyclase"/>
    <property type="match status" value="1"/>
</dbReference>
<feature type="binding site" evidence="10">
    <location>
        <position position="23"/>
    </location>
    <ligand>
        <name>[4Fe-4S] cluster</name>
        <dbReference type="ChEBI" id="CHEBI:49883"/>
        <label>1</label>
        <note>4Fe-4S-S-AdoMet</note>
    </ligand>
</feature>
<dbReference type="AlphaFoldDB" id="A0A418YG16"/>
<dbReference type="InterPro" id="IPR058240">
    <property type="entry name" value="rSAM_sf"/>
</dbReference>
<dbReference type="SMART" id="SM00729">
    <property type="entry name" value="Elp3"/>
    <property type="match status" value="1"/>
</dbReference>
<dbReference type="GO" id="GO:0046872">
    <property type="term" value="F:metal ion binding"/>
    <property type="evidence" value="ECO:0007669"/>
    <property type="project" value="UniProtKB-KW"/>
</dbReference>
<dbReference type="GO" id="GO:0061799">
    <property type="term" value="F:cyclic pyranopterin monophosphate synthase activity"/>
    <property type="evidence" value="ECO:0007669"/>
    <property type="project" value="TreeGrafter"/>
</dbReference>
<name>A0A418YG16_9GAMM</name>
<dbReference type="CDD" id="cd01335">
    <property type="entry name" value="Radical_SAM"/>
    <property type="match status" value="1"/>
</dbReference>
<keyword evidence="3 10" id="KW-0479">Metal-binding</keyword>